<dbReference type="PANTHER" id="PTHR46082:SF11">
    <property type="entry name" value="AAA+ ATPASE DOMAIN-CONTAINING PROTEIN-RELATED"/>
    <property type="match status" value="1"/>
</dbReference>
<dbReference type="Proteomes" id="UP000750711">
    <property type="component" value="Unassembled WGS sequence"/>
</dbReference>
<dbReference type="Pfam" id="PF13424">
    <property type="entry name" value="TPR_12"/>
    <property type="match status" value="1"/>
</dbReference>
<dbReference type="SUPFAM" id="SSF52540">
    <property type="entry name" value="P-loop containing nucleoside triphosphate hydrolases"/>
    <property type="match status" value="1"/>
</dbReference>
<dbReference type="SUPFAM" id="SSF48452">
    <property type="entry name" value="TPR-like"/>
    <property type="match status" value="2"/>
</dbReference>
<dbReference type="Pfam" id="PF25000">
    <property type="entry name" value="DUF7779"/>
    <property type="match status" value="1"/>
</dbReference>
<reference evidence="2" key="1">
    <citation type="submission" date="2021-03" db="EMBL/GenBank/DDBJ databases">
        <title>Comparative genomics and phylogenomic investigation of the class Geoglossomycetes provide insights into ecological specialization and systematics.</title>
        <authorList>
            <person name="Melie T."/>
            <person name="Pirro S."/>
            <person name="Miller A.N."/>
            <person name="Quandt A."/>
        </authorList>
    </citation>
    <scope>NUCLEOTIDE SEQUENCE</scope>
    <source>
        <strain evidence="2">CAQ_001_2017</strain>
    </source>
</reference>
<dbReference type="PANTHER" id="PTHR46082">
    <property type="entry name" value="ATP/GTP-BINDING PROTEIN-RELATED"/>
    <property type="match status" value="1"/>
</dbReference>
<dbReference type="InterPro" id="IPR027417">
    <property type="entry name" value="P-loop_NTPase"/>
</dbReference>
<dbReference type="InterPro" id="IPR056681">
    <property type="entry name" value="DUF7779"/>
</dbReference>
<dbReference type="InterPro" id="IPR053137">
    <property type="entry name" value="NLR-like"/>
</dbReference>
<proteinExistence type="predicted"/>
<dbReference type="Gene3D" id="3.40.50.300">
    <property type="entry name" value="P-loop containing nucleotide triphosphate hydrolases"/>
    <property type="match status" value="1"/>
</dbReference>
<accession>A0A9P8RSZ3</accession>
<dbReference type="AlphaFoldDB" id="A0A9P8RSZ3"/>
<evidence type="ECO:0000259" key="1">
    <source>
        <dbReference type="Pfam" id="PF25000"/>
    </source>
</evidence>
<dbReference type="Pfam" id="PF13374">
    <property type="entry name" value="TPR_10"/>
    <property type="match status" value="3"/>
</dbReference>
<keyword evidence="3" id="KW-1185">Reference proteome</keyword>
<dbReference type="InterPro" id="IPR011990">
    <property type="entry name" value="TPR-like_helical_dom_sf"/>
</dbReference>
<dbReference type="Pfam" id="PF07720">
    <property type="entry name" value="TPR_3"/>
    <property type="match status" value="1"/>
</dbReference>
<evidence type="ECO:0000313" key="3">
    <source>
        <dbReference type="Proteomes" id="UP000750711"/>
    </source>
</evidence>
<organism evidence="2 3">
    <name type="scientific">Trichoglossum hirsutum</name>
    <dbReference type="NCBI Taxonomy" id="265104"/>
    <lineage>
        <taxon>Eukaryota</taxon>
        <taxon>Fungi</taxon>
        <taxon>Dikarya</taxon>
        <taxon>Ascomycota</taxon>
        <taxon>Pezizomycotina</taxon>
        <taxon>Geoglossomycetes</taxon>
        <taxon>Geoglossales</taxon>
        <taxon>Geoglossaceae</taxon>
        <taxon>Trichoglossum</taxon>
    </lineage>
</organism>
<name>A0A9P8RSZ3_9PEZI</name>
<comment type="caution">
    <text evidence="2">The sequence shown here is derived from an EMBL/GenBank/DDBJ whole genome shotgun (WGS) entry which is preliminary data.</text>
</comment>
<gene>
    <name evidence="2" type="ORF">GP486_001058</name>
</gene>
<dbReference type="Gene3D" id="1.25.40.10">
    <property type="entry name" value="Tetratricopeptide repeat domain"/>
    <property type="match status" value="3"/>
</dbReference>
<sequence>MLELKAGGGSTTGLNIFDVPGLLSPCFTGRELLLGQLHAILKAPTQAERNEQDCISYRRAAIYGLPGSGKTQLALKYASHYREQYSAVFFVSAARISTLTDGYERIVSLLNLPERSRTDSRIKVAAARAWLENSTSDDGRNWLLIVDNINPDAVRDDNGNSDDMNATVIDLVRDFLPREGTRPQGSIMLTTRKPRAAEIVVGDDANLCIGVGKMDEEEAVNLLRRVSGKSEDADCVHRIAKELGYLPLAINQAATYIKVEEVELEQFLENFRREKDEMLDWREDDNPQQDSSTTNIYRMAFKGLVKKSPVSADLFRLFSFLDPERIPVDLLTDGSRGVPQSIELCEVIKSPIRLSKALADMRSGSLAQRFGDSKEKNYWIHDLVQYLSRQWLEPDERREWAERAIDIVTFAYPDTLGSFETWEKANKYLKHGLACTEHAEVLEIQTVNLGNLLIRMSWFLRQTGDLAAAKRLAVRAVGCAKVFGEGQHQHMNSLSNLGLIYYHLSLFRDAKEQWTDALEMGKKLLGPSYVDTGIGNNLALLCYQEARFKEAERYHLEIYLRRKDTLGENHAETLGAMGSLANTYHFQGRLEEAVDLKIRILEGRKRYMGEHHPETLGAKGSLATTYSDQGLLEKAEKLQQEVMVGRKDQWGEQNPEYLSAKGALSYTFYLQGRFDEAEIYQRVVLAERVKLWGKQNVETLGAMRHLAKTWYHQGRLSEAAELQEEVVFGMSKLLGEDHPETLTSVEELSTTYRDQGFFEGVEDLRERVTKERERLWGKEHAETLRSMEALSRKHQGFAH</sequence>
<dbReference type="EMBL" id="JAGHQM010000083">
    <property type="protein sequence ID" value="KAH0565545.1"/>
    <property type="molecule type" value="Genomic_DNA"/>
</dbReference>
<dbReference type="InterPro" id="IPR011716">
    <property type="entry name" value="TPR-3"/>
</dbReference>
<evidence type="ECO:0000313" key="2">
    <source>
        <dbReference type="EMBL" id="KAH0565545.1"/>
    </source>
</evidence>
<feature type="domain" description="DUF7779" evidence="1">
    <location>
        <begin position="306"/>
        <end position="396"/>
    </location>
</feature>
<protein>
    <recommendedName>
        <fullName evidence="1">DUF7779 domain-containing protein</fullName>
    </recommendedName>
</protein>